<feature type="transmembrane region" description="Helical" evidence="7">
    <location>
        <begin position="297"/>
        <end position="315"/>
    </location>
</feature>
<gene>
    <name evidence="8" type="ORF">DFR59_101573</name>
</gene>
<dbReference type="Pfam" id="PF07690">
    <property type="entry name" value="MFS_1"/>
    <property type="match status" value="1"/>
</dbReference>
<keyword evidence="6 7" id="KW-0472">Membrane</keyword>
<dbReference type="AlphaFoldDB" id="A0A370GW60"/>
<feature type="transmembrane region" description="Helical" evidence="7">
    <location>
        <begin position="12"/>
        <end position="39"/>
    </location>
</feature>
<dbReference type="InterPro" id="IPR036259">
    <property type="entry name" value="MFS_trans_sf"/>
</dbReference>
<comment type="subcellular location">
    <subcellularLocation>
        <location evidence="1">Cell membrane</location>
        <topology evidence="1">Multi-pass membrane protein</topology>
    </subcellularLocation>
</comment>
<dbReference type="OrthoDB" id="9775268at2"/>
<feature type="transmembrane region" description="Helical" evidence="7">
    <location>
        <begin position="386"/>
        <end position="405"/>
    </location>
</feature>
<dbReference type="Gene3D" id="1.20.1250.20">
    <property type="entry name" value="MFS general substrate transporter like domains"/>
    <property type="match status" value="1"/>
</dbReference>
<feature type="transmembrane region" description="Helical" evidence="7">
    <location>
        <begin position="321"/>
        <end position="343"/>
    </location>
</feature>
<dbReference type="SUPFAM" id="SSF103473">
    <property type="entry name" value="MFS general substrate transporter"/>
    <property type="match status" value="1"/>
</dbReference>
<evidence type="ECO:0000256" key="6">
    <source>
        <dbReference type="ARBA" id="ARBA00023136"/>
    </source>
</evidence>
<dbReference type="RefSeq" id="WP_114744107.1">
    <property type="nucleotide sequence ID" value="NZ_QQAY01000001.1"/>
</dbReference>
<dbReference type="CDD" id="cd06173">
    <property type="entry name" value="MFS_MefA_like"/>
    <property type="match status" value="1"/>
</dbReference>
<dbReference type="PANTHER" id="PTHR43266">
    <property type="entry name" value="MACROLIDE-EFFLUX PROTEIN"/>
    <property type="match status" value="1"/>
</dbReference>
<dbReference type="EMBL" id="QQAY01000001">
    <property type="protein sequence ID" value="RDI47908.1"/>
    <property type="molecule type" value="Genomic_DNA"/>
</dbReference>
<proteinExistence type="predicted"/>
<dbReference type="Proteomes" id="UP000255326">
    <property type="component" value="Unassembled WGS sequence"/>
</dbReference>
<evidence type="ECO:0000256" key="2">
    <source>
        <dbReference type="ARBA" id="ARBA00022448"/>
    </source>
</evidence>
<feature type="transmembrane region" description="Helical" evidence="7">
    <location>
        <begin position="161"/>
        <end position="186"/>
    </location>
</feature>
<name>A0A370GW60_9BACI</name>
<keyword evidence="2" id="KW-0813">Transport</keyword>
<feature type="transmembrane region" description="Helical" evidence="7">
    <location>
        <begin position="54"/>
        <end position="72"/>
    </location>
</feature>
<reference evidence="8 9" key="1">
    <citation type="submission" date="2018-07" db="EMBL/GenBank/DDBJ databases">
        <title>Genomic Encyclopedia of Type Strains, Phase IV (KMG-IV): sequencing the most valuable type-strain genomes for metagenomic binning, comparative biology and taxonomic classification.</title>
        <authorList>
            <person name="Goeker M."/>
        </authorList>
    </citation>
    <scope>NUCLEOTIDE SEQUENCE [LARGE SCALE GENOMIC DNA]</scope>
    <source>
        <strain evidence="8 9">DSM 25281</strain>
    </source>
</reference>
<dbReference type="GO" id="GO:0022857">
    <property type="term" value="F:transmembrane transporter activity"/>
    <property type="evidence" value="ECO:0007669"/>
    <property type="project" value="InterPro"/>
</dbReference>
<feature type="transmembrane region" description="Helical" evidence="7">
    <location>
        <begin position="266"/>
        <end position="285"/>
    </location>
</feature>
<dbReference type="GO" id="GO:0005886">
    <property type="term" value="C:plasma membrane"/>
    <property type="evidence" value="ECO:0007669"/>
    <property type="project" value="UniProtKB-SubCell"/>
</dbReference>
<accession>A0A370GW60</accession>
<dbReference type="InterPro" id="IPR011701">
    <property type="entry name" value="MFS"/>
</dbReference>
<keyword evidence="3" id="KW-1003">Cell membrane</keyword>
<feature type="transmembrane region" description="Helical" evidence="7">
    <location>
        <begin position="355"/>
        <end position="374"/>
    </location>
</feature>
<evidence type="ECO:0000256" key="7">
    <source>
        <dbReference type="SAM" id="Phobius"/>
    </source>
</evidence>
<keyword evidence="4 7" id="KW-0812">Transmembrane</keyword>
<keyword evidence="5 7" id="KW-1133">Transmembrane helix</keyword>
<keyword evidence="9" id="KW-1185">Reference proteome</keyword>
<feature type="transmembrane region" description="Helical" evidence="7">
    <location>
        <begin position="228"/>
        <end position="254"/>
    </location>
</feature>
<protein>
    <submittedName>
        <fullName evidence="8">MFS transporter</fullName>
    </submittedName>
</protein>
<evidence type="ECO:0000256" key="4">
    <source>
        <dbReference type="ARBA" id="ARBA00022692"/>
    </source>
</evidence>
<evidence type="ECO:0000313" key="8">
    <source>
        <dbReference type="EMBL" id="RDI47908.1"/>
    </source>
</evidence>
<sequence>MKNLKEIFKNKIFAKLFFANFTSQMGSVIGVTAFMFYLLDRFSDQPIYASITELMYSLPTLAIFLVVGVVADRFDRQKIAYYCDAICVVLSAALIFAIWYGWMPLIFAALFLRSAVQKFFFPAESGIMQGILKKEDYAVSAGLNQMVMSIFMLFGNGLGILAYWLGGIYGALIIDGITFAISALLIKSCTISTEARLPNGKHRMKDLNIKFVMKDFKEGMFYIIKNKLLISLIVGFFVFGVVNGGFSVMPVFILKYKLAPDSYEQLSIILGAAFGIGALIGGVVASTVVQKVKFHHLIVFGIIIAGAFTVLSSFAPNTWSFMALVFLSSFGIPFANIGIGGWMPSIIDPKMMGRVQGWIGPLMMLSQSATLGFIAVSFPKVLTVEMLYWIVGGCMMAVGVFYAIILPKYIKGEKEVTGKAAAVSS</sequence>
<evidence type="ECO:0000256" key="5">
    <source>
        <dbReference type="ARBA" id="ARBA00022989"/>
    </source>
</evidence>
<evidence type="ECO:0000256" key="1">
    <source>
        <dbReference type="ARBA" id="ARBA00004651"/>
    </source>
</evidence>
<dbReference type="PANTHER" id="PTHR43266:SF8">
    <property type="entry name" value="MACROLIDE-EFFLUX PROTEIN"/>
    <property type="match status" value="1"/>
</dbReference>
<comment type="caution">
    <text evidence="8">The sequence shown here is derived from an EMBL/GenBank/DDBJ whole genome shotgun (WGS) entry which is preliminary data.</text>
</comment>
<evidence type="ECO:0000313" key="9">
    <source>
        <dbReference type="Proteomes" id="UP000255326"/>
    </source>
</evidence>
<evidence type="ECO:0000256" key="3">
    <source>
        <dbReference type="ARBA" id="ARBA00022475"/>
    </source>
</evidence>
<organism evidence="8 9">
    <name type="scientific">Falsibacillus pallidus</name>
    <dbReference type="NCBI Taxonomy" id="493781"/>
    <lineage>
        <taxon>Bacteria</taxon>
        <taxon>Bacillati</taxon>
        <taxon>Bacillota</taxon>
        <taxon>Bacilli</taxon>
        <taxon>Bacillales</taxon>
        <taxon>Bacillaceae</taxon>
        <taxon>Falsibacillus</taxon>
    </lineage>
</organism>